<evidence type="ECO:0000313" key="2">
    <source>
        <dbReference type="Proteomes" id="UP000789396"/>
    </source>
</evidence>
<feature type="non-terminal residue" evidence="1">
    <location>
        <position position="1"/>
    </location>
</feature>
<dbReference type="AlphaFoldDB" id="A0A9N9KDB2"/>
<name>A0A9N9KDB2_9GLOM</name>
<organism evidence="1 2">
    <name type="scientific">Racocetra fulgida</name>
    <dbReference type="NCBI Taxonomy" id="60492"/>
    <lineage>
        <taxon>Eukaryota</taxon>
        <taxon>Fungi</taxon>
        <taxon>Fungi incertae sedis</taxon>
        <taxon>Mucoromycota</taxon>
        <taxon>Glomeromycotina</taxon>
        <taxon>Glomeromycetes</taxon>
        <taxon>Diversisporales</taxon>
        <taxon>Gigasporaceae</taxon>
        <taxon>Racocetra</taxon>
    </lineage>
</organism>
<evidence type="ECO:0000313" key="1">
    <source>
        <dbReference type="EMBL" id="CAG8824223.1"/>
    </source>
</evidence>
<protein>
    <submittedName>
        <fullName evidence="1">13516_t:CDS:1</fullName>
    </submittedName>
</protein>
<dbReference type="EMBL" id="CAJVPZ010105083">
    <property type="protein sequence ID" value="CAG8824223.1"/>
    <property type="molecule type" value="Genomic_DNA"/>
</dbReference>
<reference evidence="1" key="1">
    <citation type="submission" date="2021-06" db="EMBL/GenBank/DDBJ databases">
        <authorList>
            <person name="Kallberg Y."/>
            <person name="Tangrot J."/>
            <person name="Rosling A."/>
        </authorList>
    </citation>
    <scope>NUCLEOTIDE SEQUENCE</scope>
    <source>
        <strain evidence="1">IN212</strain>
    </source>
</reference>
<proteinExistence type="predicted"/>
<comment type="caution">
    <text evidence="1">The sequence shown here is derived from an EMBL/GenBank/DDBJ whole genome shotgun (WGS) entry which is preliminary data.</text>
</comment>
<dbReference type="OrthoDB" id="2409255at2759"/>
<dbReference type="Proteomes" id="UP000789396">
    <property type="component" value="Unassembled WGS sequence"/>
</dbReference>
<keyword evidence="2" id="KW-1185">Reference proteome</keyword>
<accession>A0A9N9KDB2</accession>
<sequence length="142" mass="15605">YLLKFYKPDPHYGRRFFAKLTIEAGKLVGPYVIRVFVDLKGASVETPITSPHFAGLVAMWRRPNLYQINGTTYVVGSVDITAAMERLGIRMETIDYGLFVDVNATSGLLSSSAIFDVNNDINVVPCYLNGTGISPKKAGVNK</sequence>
<feature type="non-terminal residue" evidence="1">
    <location>
        <position position="142"/>
    </location>
</feature>
<gene>
    <name evidence="1" type="ORF">RFULGI_LOCUS19899</name>
</gene>